<name>A0A6G1FZK6_9PEZI</name>
<keyword evidence="4" id="KW-1185">Reference proteome</keyword>
<reference evidence="3 5" key="1">
    <citation type="submission" date="2020-01" db="EMBL/GenBank/DDBJ databases">
        <authorList>
            <consortium name="DOE Joint Genome Institute"/>
            <person name="Haridas S."/>
            <person name="Albert R."/>
            <person name="Binder M."/>
            <person name="Bloem J."/>
            <person name="Labutti K."/>
            <person name="Salamov A."/>
            <person name="Andreopoulos B."/>
            <person name="Baker S.E."/>
            <person name="Barry K."/>
            <person name="Bills G."/>
            <person name="Bluhm B.H."/>
            <person name="Cannon C."/>
            <person name="Castanera R."/>
            <person name="Culley D.E."/>
            <person name="Daum C."/>
            <person name="Ezra D."/>
            <person name="Gonzalez J.B."/>
            <person name="Henrissat B."/>
            <person name="Kuo A."/>
            <person name="Liang C."/>
            <person name="Lipzen A."/>
            <person name="Lutzoni F."/>
            <person name="Magnuson J."/>
            <person name="Mondo S."/>
            <person name="Nolan M."/>
            <person name="Ohm R."/>
            <person name="Pangilinan J."/>
            <person name="Park H.-J."/>
            <person name="Ramirez L."/>
            <person name="Alfaro M."/>
            <person name="Sun H."/>
            <person name="Tritt A."/>
            <person name="Yoshinaga Y."/>
            <person name="Zwiers L.-H."/>
            <person name="Turgeon B.G."/>
            <person name="Goodwin S.B."/>
            <person name="Spatafora J.W."/>
            <person name="Crous P.W."/>
            <person name="Grigoriev I.V."/>
        </authorList>
    </citation>
    <scope>NUCLEOTIDE SEQUENCE</scope>
    <source>
        <strain evidence="3 5">CBS 781.70</strain>
    </source>
</reference>
<dbReference type="EMBL" id="ML975163">
    <property type="protein sequence ID" value="KAF1810999.1"/>
    <property type="molecule type" value="Genomic_DNA"/>
</dbReference>
<dbReference type="Proteomes" id="UP000504638">
    <property type="component" value="Unplaced"/>
</dbReference>
<evidence type="ECO:0000256" key="1">
    <source>
        <dbReference type="SAM" id="MobiDB-lite"/>
    </source>
</evidence>
<organism evidence="3">
    <name type="scientific">Eremomyces bilateralis CBS 781.70</name>
    <dbReference type="NCBI Taxonomy" id="1392243"/>
    <lineage>
        <taxon>Eukaryota</taxon>
        <taxon>Fungi</taxon>
        <taxon>Dikarya</taxon>
        <taxon>Ascomycota</taxon>
        <taxon>Pezizomycotina</taxon>
        <taxon>Dothideomycetes</taxon>
        <taxon>Dothideomycetes incertae sedis</taxon>
        <taxon>Eremomycetales</taxon>
        <taxon>Eremomycetaceae</taxon>
        <taxon>Eremomyces</taxon>
    </lineage>
</organism>
<proteinExistence type="predicted"/>
<gene>
    <name evidence="3 5" type="ORF">P152DRAFT_73536</name>
</gene>
<dbReference type="GeneID" id="54423790"/>
<evidence type="ECO:0000313" key="3">
    <source>
        <dbReference type="EMBL" id="KAF1810999.1"/>
    </source>
</evidence>
<dbReference type="RefSeq" id="XP_033532630.1">
    <property type="nucleotide sequence ID" value="XM_033683220.1"/>
</dbReference>
<feature type="compositionally biased region" description="Pro residues" evidence="1">
    <location>
        <begin position="44"/>
        <end position="63"/>
    </location>
</feature>
<keyword evidence="2" id="KW-0732">Signal</keyword>
<feature type="signal peptide" evidence="2">
    <location>
        <begin position="1"/>
        <end position="21"/>
    </location>
</feature>
<accession>A0A6G1FZK6</accession>
<evidence type="ECO:0000256" key="2">
    <source>
        <dbReference type="SAM" id="SignalP"/>
    </source>
</evidence>
<feature type="compositionally biased region" description="Polar residues" evidence="1">
    <location>
        <begin position="25"/>
        <end position="34"/>
    </location>
</feature>
<protein>
    <submittedName>
        <fullName evidence="3 5">Uncharacterized protein</fullName>
    </submittedName>
</protein>
<evidence type="ECO:0000313" key="5">
    <source>
        <dbReference type="RefSeq" id="XP_033532630.1"/>
    </source>
</evidence>
<sequence length="284" mass="30466">MLFRQFTLTATLFSPLISCTAVPDTDSQLQNRSPQPFPAALILPKPPKPPTPEPPTPKIPNPQTPNLSLLSGAGSHRPRPRPRPDTKRTSLGAIEPGDANTDASAAADYGRMKDFVDTLMTLAEVIVNAAAGSPAVNQTLIPIHRWRVRGCSPCPANVALCPKPVDSGMGNRTGNGTGNGTSNQTSWNTISRRLNESCDAGILLSDLTKTTGYPAAAEKCAAGLEASYDDWYHWTNPLCFIPKNAPYTPSPAPWTPSMSRGSSGFSARQQLPWIFMTVSLIFVI</sequence>
<feature type="chain" id="PRO_5044631710" evidence="2">
    <location>
        <begin position="22"/>
        <end position="284"/>
    </location>
</feature>
<feature type="region of interest" description="Disordered" evidence="1">
    <location>
        <begin position="25"/>
        <end position="103"/>
    </location>
</feature>
<reference evidence="5" key="2">
    <citation type="submission" date="2020-04" db="EMBL/GenBank/DDBJ databases">
        <authorList>
            <consortium name="NCBI Genome Project"/>
        </authorList>
    </citation>
    <scope>NUCLEOTIDE SEQUENCE</scope>
    <source>
        <strain evidence="5">CBS 781.70</strain>
    </source>
</reference>
<reference evidence="5" key="3">
    <citation type="submission" date="2025-04" db="UniProtKB">
        <authorList>
            <consortium name="RefSeq"/>
        </authorList>
    </citation>
    <scope>IDENTIFICATION</scope>
    <source>
        <strain evidence="5">CBS 781.70</strain>
    </source>
</reference>
<dbReference type="AlphaFoldDB" id="A0A6G1FZK6"/>
<evidence type="ECO:0000313" key="4">
    <source>
        <dbReference type="Proteomes" id="UP000504638"/>
    </source>
</evidence>